<feature type="domain" description="GST N-terminal" evidence="1">
    <location>
        <begin position="1"/>
        <end position="80"/>
    </location>
</feature>
<dbReference type="GO" id="GO:0005737">
    <property type="term" value="C:cytoplasm"/>
    <property type="evidence" value="ECO:0007669"/>
    <property type="project" value="TreeGrafter"/>
</dbReference>
<dbReference type="InterPro" id="IPR004045">
    <property type="entry name" value="Glutathione_S-Trfase_N"/>
</dbReference>
<dbReference type="PROSITE" id="PS50404">
    <property type="entry name" value="GST_NTER"/>
    <property type="match status" value="1"/>
</dbReference>
<name>A0A3B0R1M6_9ZZZZ</name>
<dbReference type="Pfam" id="PF13417">
    <property type="entry name" value="GST_N_3"/>
    <property type="match status" value="1"/>
</dbReference>
<dbReference type="InterPro" id="IPR036249">
    <property type="entry name" value="Thioredoxin-like_sf"/>
</dbReference>
<dbReference type="SUPFAM" id="SSF47616">
    <property type="entry name" value="GST C-terminal domain-like"/>
    <property type="match status" value="1"/>
</dbReference>
<dbReference type="CDD" id="cd03049">
    <property type="entry name" value="GST_N_3"/>
    <property type="match status" value="1"/>
</dbReference>
<proteinExistence type="predicted"/>
<reference evidence="2" key="1">
    <citation type="submission" date="2018-06" db="EMBL/GenBank/DDBJ databases">
        <authorList>
            <person name="Zhirakovskaya E."/>
        </authorList>
    </citation>
    <scope>NUCLEOTIDE SEQUENCE</scope>
</reference>
<dbReference type="Gene3D" id="1.20.1050.10">
    <property type="match status" value="1"/>
</dbReference>
<dbReference type="CDD" id="cd03205">
    <property type="entry name" value="GST_C_6"/>
    <property type="match status" value="1"/>
</dbReference>
<dbReference type="GO" id="GO:0016740">
    <property type="term" value="F:transferase activity"/>
    <property type="evidence" value="ECO:0007669"/>
    <property type="project" value="UniProtKB-KW"/>
</dbReference>
<gene>
    <name evidence="2" type="ORF">MNBD_ALPHA08-2120</name>
</gene>
<dbReference type="InterPro" id="IPR040079">
    <property type="entry name" value="Glutathione_S-Trfase"/>
</dbReference>
<dbReference type="SUPFAM" id="SSF52833">
    <property type="entry name" value="Thioredoxin-like"/>
    <property type="match status" value="1"/>
</dbReference>
<evidence type="ECO:0000313" key="2">
    <source>
        <dbReference type="EMBL" id="VAV86422.1"/>
    </source>
</evidence>
<dbReference type="InterPro" id="IPR036282">
    <property type="entry name" value="Glutathione-S-Trfase_C_sf"/>
</dbReference>
<dbReference type="InterPro" id="IPR050983">
    <property type="entry name" value="GST_Omega/HSP26"/>
</dbReference>
<organism evidence="2">
    <name type="scientific">hydrothermal vent metagenome</name>
    <dbReference type="NCBI Taxonomy" id="652676"/>
    <lineage>
        <taxon>unclassified sequences</taxon>
        <taxon>metagenomes</taxon>
        <taxon>ecological metagenomes</taxon>
    </lineage>
</organism>
<accession>A0A3B0R1M6</accession>
<dbReference type="PANTHER" id="PTHR43968:SF6">
    <property type="entry name" value="GLUTATHIONE S-TRANSFERASE OMEGA"/>
    <property type="match status" value="1"/>
</dbReference>
<keyword evidence="2" id="KW-0808">Transferase</keyword>
<dbReference type="PANTHER" id="PTHR43968">
    <property type="match status" value="1"/>
</dbReference>
<dbReference type="AlphaFoldDB" id="A0A3B0R1M6"/>
<dbReference type="Pfam" id="PF13410">
    <property type="entry name" value="GST_C_2"/>
    <property type="match status" value="1"/>
</dbReference>
<evidence type="ECO:0000259" key="1">
    <source>
        <dbReference type="PROSITE" id="PS50404"/>
    </source>
</evidence>
<dbReference type="SFLD" id="SFLDS00019">
    <property type="entry name" value="Glutathione_Transferase_(cytos"/>
    <property type="match status" value="1"/>
</dbReference>
<sequence>MKLYSSPTSPYARKARILIIELGLEEVVEVYNTVPMENPAELQASNPIGKVPSLQLDDGSSLYDSPVICEYIDAQNGNKFLPASGDARWDCLRRQALCDGVIDASFNRTMERLKPDEQQSAMWLERWVNAINRSLGEMENDIAGQGDRFDLGDVTAAAALGYLDLRHGDLDWRNGHDELADWFKTVSKRPSVAATVPG</sequence>
<dbReference type="EMBL" id="UOEC01000003">
    <property type="protein sequence ID" value="VAV86422.1"/>
    <property type="molecule type" value="Genomic_DNA"/>
</dbReference>
<protein>
    <submittedName>
        <fullName evidence="2">Glutathione S-transferase family protein</fullName>
    </submittedName>
</protein>
<dbReference type="Gene3D" id="3.40.30.10">
    <property type="entry name" value="Glutaredoxin"/>
    <property type="match status" value="1"/>
</dbReference>